<proteinExistence type="predicted"/>
<evidence type="ECO:0000313" key="3">
    <source>
        <dbReference type="Proteomes" id="UP001157006"/>
    </source>
</evidence>
<keyword evidence="1" id="KW-1133">Transmembrane helix</keyword>
<dbReference type="AlphaFoldDB" id="A0AAV0Z4C4"/>
<keyword evidence="3" id="KW-1185">Reference proteome</keyword>
<sequence>MNFFSNELYSSSYIHHQFHLAHSLALTIIFIISGSPLVLLSIPINPSLFTSVTILISSTFLHLLHPPSSTITHCSDILPPRSTLYPPSIFVHQPYISTSQPNCHRIPLPTQAFTQHVPSKIPL</sequence>
<reference evidence="2 3" key="1">
    <citation type="submission" date="2023-01" db="EMBL/GenBank/DDBJ databases">
        <authorList>
            <person name="Kreplak J."/>
        </authorList>
    </citation>
    <scope>NUCLEOTIDE SEQUENCE [LARGE SCALE GENOMIC DNA]</scope>
</reference>
<protein>
    <submittedName>
        <fullName evidence="2">Uncharacterized protein</fullName>
    </submittedName>
</protein>
<name>A0AAV0Z4C4_VICFA</name>
<evidence type="ECO:0000313" key="2">
    <source>
        <dbReference type="EMBL" id="CAI8591195.1"/>
    </source>
</evidence>
<feature type="transmembrane region" description="Helical" evidence="1">
    <location>
        <begin position="20"/>
        <end position="40"/>
    </location>
</feature>
<evidence type="ECO:0000256" key="1">
    <source>
        <dbReference type="SAM" id="Phobius"/>
    </source>
</evidence>
<keyword evidence="1" id="KW-0812">Transmembrane</keyword>
<dbReference type="EMBL" id="OX451736">
    <property type="protein sequence ID" value="CAI8591195.1"/>
    <property type="molecule type" value="Genomic_DNA"/>
</dbReference>
<gene>
    <name evidence="2" type="ORF">VFH_I476200</name>
</gene>
<organism evidence="2 3">
    <name type="scientific">Vicia faba</name>
    <name type="common">Broad bean</name>
    <name type="synonym">Faba vulgaris</name>
    <dbReference type="NCBI Taxonomy" id="3906"/>
    <lineage>
        <taxon>Eukaryota</taxon>
        <taxon>Viridiplantae</taxon>
        <taxon>Streptophyta</taxon>
        <taxon>Embryophyta</taxon>
        <taxon>Tracheophyta</taxon>
        <taxon>Spermatophyta</taxon>
        <taxon>Magnoliopsida</taxon>
        <taxon>eudicotyledons</taxon>
        <taxon>Gunneridae</taxon>
        <taxon>Pentapetalae</taxon>
        <taxon>rosids</taxon>
        <taxon>fabids</taxon>
        <taxon>Fabales</taxon>
        <taxon>Fabaceae</taxon>
        <taxon>Papilionoideae</taxon>
        <taxon>50 kb inversion clade</taxon>
        <taxon>NPAAA clade</taxon>
        <taxon>Hologalegina</taxon>
        <taxon>IRL clade</taxon>
        <taxon>Fabeae</taxon>
        <taxon>Vicia</taxon>
    </lineage>
</organism>
<keyword evidence="1" id="KW-0472">Membrane</keyword>
<accession>A0AAV0Z4C4</accession>
<dbReference type="Proteomes" id="UP001157006">
    <property type="component" value="Chromosome 1L"/>
</dbReference>